<dbReference type="EMBL" id="KZ821476">
    <property type="protein sequence ID" value="PYH30898.1"/>
    <property type="molecule type" value="Genomic_DNA"/>
</dbReference>
<name>A0A318YSD0_ASPNB</name>
<dbReference type="AlphaFoldDB" id="A0A318YSD0"/>
<evidence type="ECO:0000313" key="2">
    <source>
        <dbReference type="Proteomes" id="UP000247647"/>
    </source>
</evidence>
<proteinExistence type="predicted"/>
<protein>
    <submittedName>
        <fullName evidence="1">Uncharacterized protein</fullName>
    </submittedName>
</protein>
<evidence type="ECO:0000313" key="1">
    <source>
        <dbReference type="EMBL" id="PYH30898.1"/>
    </source>
</evidence>
<reference evidence="1" key="1">
    <citation type="submission" date="2016-12" db="EMBL/GenBank/DDBJ databases">
        <title>The genomes of Aspergillus section Nigri reveals drivers in fungal speciation.</title>
        <authorList>
            <consortium name="DOE Joint Genome Institute"/>
            <person name="Vesth T.C."/>
            <person name="Nybo J."/>
            <person name="Theobald S."/>
            <person name="Brandl J."/>
            <person name="Frisvad J.C."/>
            <person name="Nielsen K.F."/>
            <person name="Lyhne E.K."/>
            <person name="Kogle M.E."/>
            <person name="Kuo A."/>
            <person name="Riley R."/>
            <person name="Clum A."/>
            <person name="Nolan M."/>
            <person name="Lipzen A."/>
            <person name="Salamov A."/>
            <person name="Henrissat B."/>
            <person name="Wiebenga A."/>
            <person name="De Vries R.P."/>
            <person name="Grigoriev I.V."/>
            <person name="Mortensen U.H."/>
            <person name="Andersen M.R."/>
            <person name="Baker S.E."/>
        </authorList>
    </citation>
    <scope>NUCLEOTIDE SEQUENCE [LARGE SCALE GENOMIC DNA]</scope>
    <source>
        <strain evidence="1">CBS 115656</strain>
    </source>
</reference>
<gene>
    <name evidence="1" type="ORF">BO87DRAFT_141483</name>
</gene>
<dbReference type="GeneID" id="37120578"/>
<organism evidence="1 2">
    <name type="scientific">Aspergillus neoniger (strain CBS 115656)</name>
    <dbReference type="NCBI Taxonomy" id="1448310"/>
    <lineage>
        <taxon>Eukaryota</taxon>
        <taxon>Fungi</taxon>
        <taxon>Dikarya</taxon>
        <taxon>Ascomycota</taxon>
        <taxon>Pezizomycotina</taxon>
        <taxon>Eurotiomycetes</taxon>
        <taxon>Eurotiomycetidae</taxon>
        <taxon>Eurotiales</taxon>
        <taxon>Aspergillaceae</taxon>
        <taxon>Aspergillus</taxon>
        <taxon>Aspergillus subgen. Circumdati</taxon>
    </lineage>
</organism>
<keyword evidence="2" id="KW-1185">Reference proteome</keyword>
<dbReference type="Proteomes" id="UP000247647">
    <property type="component" value="Unassembled WGS sequence"/>
</dbReference>
<accession>A0A318YSD0</accession>
<sequence>MHTSQCWARLAVVYEVHCSVLGSGSWHQSLQHCGYHVGRIIPIMGSRVFWPGFPDVACSQPLCGL</sequence>
<dbReference type="RefSeq" id="XP_025476376.1">
    <property type="nucleotide sequence ID" value="XM_025618122.1"/>
</dbReference>